<comment type="caution">
    <text evidence="1">The sequence shown here is derived from an EMBL/GenBank/DDBJ whole genome shotgun (WGS) entry which is preliminary data.</text>
</comment>
<dbReference type="AlphaFoldDB" id="K6YKP2"/>
<sequence length="41" mass="4571">MVRQRVLIPSFVGSSPATPAIFKKNAKHLFGVFFVVEPVKQ</sequence>
<gene>
    <name evidence="1" type="ORF">GARC_1760</name>
</gene>
<reference evidence="1 2" key="1">
    <citation type="journal article" date="2017" name="Antonie Van Leeuwenhoek">
        <title>Rhizobium rhizosphaerae sp. nov., a novel species isolated from rice rhizosphere.</title>
        <authorList>
            <person name="Zhao J.J."/>
            <person name="Zhang J."/>
            <person name="Zhang R.J."/>
            <person name="Zhang C.W."/>
            <person name="Yin H.Q."/>
            <person name="Zhang X.X."/>
        </authorList>
    </citation>
    <scope>NUCLEOTIDE SEQUENCE [LARGE SCALE GENOMIC DNA]</scope>
    <source>
        <strain evidence="1 2">BSs20135</strain>
    </source>
</reference>
<proteinExistence type="predicted"/>
<keyword evidence="2" id="KW-1185">Reference proteome</keyword>
<organism evidence="1 2">
    <name type="scientific">Paraglaciecola arctica BSs20135</name>
    <dbReference type="NCBI Taxonomy" id="493475"/>
    <lineage>
        <taxon>Bacteria</taxon>
        <taxon>Pseudomonadati</taxon>
        <taxon>Pseudomonadota</taxon>
        <taxon>Gammaproteobacteria</taxon>
        <taxon>Alteromonadales</taxon>
        <taxon>Alteromonadaceae</taxon>
        <taxon>Paraglaciecola</taxon>
    </lineage>
</organism>
<protein>
    <submittedName>
        <fullName evidence="1">Uncharacterized protein</fullName>
    </submittedName>
</protein>
<dbReference type="EMBL" id="BAEO01000023">
    <property type="protein sequence ID" value="GAC18732.1"/>
    <property type="molecule type" value="Genomic_DNA"/>
</dbReference>
<dbReference type="Proteomes" id="UP000006327">
    <property type="component" value="Unassembled WGS sequence"/>
</dbReference>
<name>K6YKP2_9ALTE</name>
<accession>K6YKP2</accession>
<evidence type="ECO:0000313" key="2">
    <source>
        <dbReference type="Proteomes" id="UP000006327"/>
    </source>
</evidence>
<evidence type="ECO:0000313" key="1">
    <source>
        <dbReference type="EMBL" id="GAC18732.1"/>
    </source>
</evidence>